<reference evidence="2 3" key="1">
    <citation type="submission" date="2020-08" db="EMBL/GenBank/DDBJ databases">
        <title>Genome public.</title>
        <authorList>
            <person name="Liu C."/>
            <person name="Sun Q."/>
        </authorList>
    </citation>
    <scope>NUCLEOTIDE SEQUENCE [LARGE SCALE GENOMIC DNA]</scope>
    <source>
        <strain evidence="2 3">M2</strain>
    </source>
</reference>
<proteinExistence type="predicted"/>
<evidence type="ECO:0000313" key="3">
    <source>
        <dbReference type="Proteomes" id="UP000641741"/>
    </source>
</evidence>
<dbReference type="InterPro" id="IPR036582">
    <property type="entry name" value="Mao_N_sf"/>
</dbReference>
<dbReference type="RefSeq" id="WP_186968939.1">
    <property type="nucleotide sequence ID" value="NZ_JACOPK010000001.1"/>
</dbReference>
<dbReference type="SUPFAM" id="SSF55383">
    <property type="entry name" value="Copper amine oxidase, domain N"/>
    <property type="match status" value="1"/>
</dbReference>
<comment type="caution">
    <text evidence="2">The sequence shown here is derived from an EMBL/GenBank/DDBJ whole genome shotgun (WGS) entry which is preliminary data.</text>
</comment>
<keyword evidence="3" id="KW-1185">Reference proteome</keyword>
<name>A0ABR7GK50_9FIRM</name>
<protein>
    <recommendedName>
        <fullName evidence="4">Copper amine oxidase-like N-terminal domain-containing protein</fullName>
    </recommendedName>
</protein>
<sequence>MLKSLKTYIIPIISLVLAIGIAFWRINYLERTNISLSIEIGSTAALQNGEEISLQNPVIWHENEPYVPINEVVSRLGGSIDEKTFTIQQNTVTVVGLLQDNVVYTPITYLQEKYMMAAKWDKERNRVILTVAPDEIPLTRRWLFWRHKTVRGLRVGDSEERYLDLYGSPSVRDGIIDDLLHVKVENGVVTAIVMGHYD</sequence>
<dbReference type="EMBL" id="JACOPK010000001">
    <property type="protein sequence ID" value="MBC5694653.1"/>
    <property type="molecule type" value="Genomic_DNA"/>
</dbReference>
<feature type="transmembrane region" description="Helical" evidence="1">
    <location>
        <begin position="7"/>
        <end position="26"/>
    </location>
</feature>
<accession>A0ABR7GK50</accession>
<gene>
    <name evidence="2" type="ORF">H8S02_01630</name>
</gene>
<keyword evidence="1" id="KW-1133">Transmembrane helix</keyword>
<organism evidence="2 3">
    <name type="scientific">Agathobaculum hominis</name>
    <dbReference type="NCBI Taxonomy" id="2763014"/>
    <lineage>
        <taxon>Bacteria</taxon>
        <taxon>Bacillati</taxon>
        <taxon>Bacillota</taxon>
        <taxon>Clostridia</taxon>
        <taxon>Eubacteriales</taxon>
        <taxon>Butyricicoccaceae</taxon>
        <taxon>Agathobaculum</taxon>
    </lineage>
</organism>
<evidence type="ECO:0000256" key="1">
    <source>
        <dbReference type="SAM" id="Phobius"/>
    </source>
</evidence>
<keyword evidence="1" id="KW-0812">Transmembrane</keyword>
<dbReference type="Proteomes" id="UP000641741">
    <property type="component" value="Unassembled WGS sequence"/>
</dbReference>
<keyword evidence="1" id="KW-0472">Membrane</keyword>
<evidence type="ECO:0008006" key="4">
    <source>
        <dbReference type="Google" id="ProtNLM"/>
    </source>
</evidence>
<evidence type="ECO:0000313" key="2">
    <source>
        <dbReference type="EMBL" id="MBC5694653.1"/>
    </source>
</evidence>